<dbReference type="KEGG" id="tcu:Tcur_2279"/>
<evidence type="ECO:0000313" key="3">
    <source>
        <dbReference type="EMBL" id="ACY97845.1"/>
    </source>
</evidence>
<gene>
    <name evidence="3" type="ordered locus">Tcur_2279</name>
</gene>
<dbReference type="AlphaFoldDB" id="D1A2P7"/>
<feature type="region of interest" description="Disordered" evidence="1">
    <location>
        <begin position="1"/>
        <end position="20"/>
    </location>
</feature>
<dbReference type="RefSeq" id="WP_012852629.1">
    <property type="nucleotide sequence ID" value="NC_013510.1"/>
</dbReference>
<feature type="region of interest" description="Disordered" evidence="1">
    <location>
        <begin position="40"/>
        <end position="142"/>
    </location>
</feature>
<dbReference type="HOGENOM" id="CLU_1204316_0_0_11"/>
<evidence type="ECO:0000256" key="1">
    <source>
        <dbReference type="SAM" id="MobiDB-lite"/>
    </source>
</evidence>
<keyword evidence="2" id="KW-0812">Transmembrane</keyword>
<evidence type="ECO:0000256" key="2">
    <source>
        <dbReference type="SAM" id="Phobius"/>
    </source>
</evidence>
<keyword evidence="2" id="KW-0472">Membrane</keyword>
<feature type="compositionally biased region" description="Low complexity" evidence="1">
    <location>
        <begin position="132"/>
        <end position="142"/>
    </location>
</feature>
<protein>
    <submittedName>
        <fullName evidence="3">Uncharacterized protein</fullName>
    </submittedName>
</protein>
<dbReference type="Proteomes" id="UP000001918">
    <property type="component" value="Chromosome"/>
</dbReference>
<dbReference type="EMBL" id="CP001738">
    <property type="protein sequence ID" value="ACY97845.1"/>
    <property type="molecule type" value="Genomic_DNA"/>
</dbReference>
<feature type="transmembrane region" description="Helical" evidence="2">
    <location>
        <begin position="200"/>
        <end position="222"/>
    </location>
</feature>
<feature type="region of interest" description="Disordered" evidence="1">
    <location>
        <begin position="158"/>
        <end position="178"/>
    </location>
</feature>
<dbReference type="STRING" id="471852.Tcur_2279"/>
<keyword evidence="2" id="KW-1133">Transmembrane helix</keyword>
<keyword evidence="4" id="KW-1185">Reference proteome</keyword>
<organism evidence="3 4">
    <name type="scientific">Thermomonospora curvata (strain ATCC 19995 / DSM 43183 / JCM 3096 / KCTC 9072 / NBRC 15933 / NCIMB 10081 / Henssen B9)</name>
    <dbReference type="NCBI Taxonomy" id="471852"/>
    <lineage>
        <taxon>Bacteria</taxon>
        <taxon>Bacillati</taxon>
        <taxon>Actinomycetota</taxon>
        <taxon>Actinomycetes</taxon>
        <taxon>Streptosporangiales</taxon>
        <taxon>Thermomonosporaceae</taxon>
        <taxon>Thermomonospora</taxon>
    </lineage>
</organism>
<name>D1A2P7_THECD</name>
<reference evidence="3 4" key="1">
    <citation type="journal article" date="2011" name="Stand. Genomic Sci.">
        <title>Complete genome sequence of Thermomonospora curvata type strain (B9).</title>
        <authorList>
            <person name="Chertkov O."/>
            <person name="Sikorski J."/>
            <person name="Nolan M."/>
            <person name="Lapidus A."/>
            <person name="Lucas S."/>
            <person name="Del Rio T.G."/>
            <person name="Tice H."/>
            <person name="Cheng J.F."/>
            <person name="Goodwin L."/>
            <person name="Pitluck S."/>
            <person name="Liolios K."/>
            <person name="Ivanova N."/>
            <person name="Mavromatis K."/>
            <person name="Mikhailova N."/>
            <person name="Ovchinnikova G."/>
            <person name="Pati A."/>
            <person name="Chen A."/>
            <person name="Palaniappan K."/>
            <person name="Djao O.D."/>
            <person name="Land M."/>
            <person name="Hauser L."/>
            <person name="Chang Y.J."/>
            <person name="Jeffries C.D."/>
            <person name="Brettin T."/>
            <person name="Han C."/>
            <person name="Detter J.C."/>
            <person name="Rohde M."/>
            <person name="Goker M."/>
            <person name="Woyke T."/>
            <person name="Bristow J."/>
            <person name="Eisen J.A."/>
            <person name="Markowitz V."/>
            <person name="Hugenholtz P."/>
            <person name="Klenk H.P."/>
            <person name="Kyrpides N.C."/>
        </authorList>
    </citation>
    <scope>NUCLEOTIDE SEQUENCE [LARGE SCALE GENOMIC DNA]</scope>
    <source>
        <strain evidence="4">ATCC 19995 / DSM 43183 / JCM 3096 / KCTC 9072 / NBRC 15933 / NCIMB 10081 / Henssen B9</strain>
    </source>
</reference>
<evidence type="ECO:0000313" key="4">
    <source>
        <dbReference type="Proteomes" id="UP000001918"/>
    </source>
</evidence>
<feature type="compositionally biased region" description="Basic residues" evidence="1">
    <location>
        <begin position="7"/>
        <end position="17"/>
    </location>
</feature>
<accession>D1A2P7</accession>
<sequence>MSEERRLRRPGTQRTRRIATAATIVSAGTVTLLLTGLPAQAGAAAKPCPEPKKPEDIPAYWECLRGNIEDAIKPKPEPSQPPIEPKPEPAPKTKPPKPKPKQSKPATPKGGGSGGGSSPQRPRSPQAPPPSGSSGSTVLYTDPASVRALPAAAAADLPGTLPAPEVAPHAQPASFSAVPGETRLITPVAAQRPQDQQEQLVLVAVASAAAGAVGALNISVLARRARRRTG</sequence>
<feature type="compositionally biased region" description="Basic and acidic residues" evidence="1">
    <location>
        <begin position="67"/>
        <end position="76"/>
    </location>
</feature>
<proteinExistence type="predicted"/>